<evidence type="ECO:0000313" key="2">
    <source>
        <dbReference type="EMBL" id="GAN81855.1"/>
    </source>
</evidence>
<dbReference type="EMBL" id="BANC01000121">
    <property type="protein sequence ID" value="GAN81855.1"/>
    <property type="molecule type" value="Genomic_DNA"/>
</dbReference>
<proteinExistence type="predicted"/>
<dbReference type="STRING" id="1120923.SAMN02746095_00078"/>
<dbReference type="RefSeq" id="WP_048880240.1">
    <property type="nucleotide sequence ID" value="NZ_BANC01000121.1"/>
</dbReference>
<comment type="caution">
    <text evidence="2">The sequence shown here is derived from an EMBL/GenBank/DDBJ whole genome shotgun (WGS) entry which is preliminary data.</text>
</comment>
<keyword evidence="2" id="KW-0560">Oxidoreductase</keyword>
<sequence>MDAHRDDRVELIKARHVVECDGARSQIRRTTASELSGELANQVWGVIDVLAYTDFPDIRPTGTVHSANDGNVLIKAYGHRRAPTSHPWLYNKDAVLFCAGDPASGCQAHAMPWVERVQDDFTSFLSSEEREFVLNMLKKSQRPPMS</sequence>
<dbReference type="Gene3D" id="3.50.50.60">
    <property type="entry name" value="FAD/NAD(P)-binding domain"/>
    <property type="match status" value="1"/>
</dbReference>
<evidence type="ECO:0000313" key="3">
    <source>
        <dbReference type="Proteomes" id="UP000032668"/>
    </source>
</evidence>
<accession>A0A0D6PJC6</accession>
<keyword evidence="2" id="KW-0503">Monooxygenase</keyword>
<feature type="domain" description="FAD-binding" evidence="1">
    <location>
        <begin position="4"/>
        <end position="63"/>
    </location>
</feature>
<gene>
    <name evidence="2" type="ORF">Aam_123_021</name>
</gene>
<dbReference type="Gene3D" id="3.30.9.10">
    <property type="entry name" value="D-Amino Acid Oxidase, subunit A, domain 2"/>
    <property type="match status" value="1"/>
</dbReference>
<dbReference type="OrthoDB" id="9791689at2"/>
<dbReference type="AlphaFoldDB" id="A0A0D6PJC6"/>
<dbReference type="Proteomes" id="UP000032668">
    <property type="component" value="Unassembled WGS sequence"/>
</dbReference>
<reference evidence="2 3" key="1">
    <citation type="submission" date="2012-11" db="EMBL/GenBank/DDBJ databases">
        <title>Whole genome sequence of Acidocella aminolytica 101 = DSM 11237.</title>
        <authorList>
            <person name="Azuma Y."/>
            <person name="Higashiura N."/>
            <person name="Hirakawa H."/>
            <person name="Matsushita K."/>
        </authorList>
    </citation>
    <scope>NUCLEOTIDE SEQUENCE [LARGE SCALE GENOMIC DNA]</scope>
    <source>
        <strain evidence="3">101 / DSM 11237</strain>
    </source>
</reference>
<dbReference type="SUPFAM" id="SSF54373">
    <property type="entry name" value="FAD-linked reductases, C-terminal domain"/>
    <property type="match status" value="1"/>
</dbReference>
<protein>
    <submittedName>
        <fullName evidence="2">Monooxygenase FAD-binding</fullName>
    </submittedName>
</protein>
<dbReference type="InterPro" id="IPR036188">
    <property type="entry name" value="FAD/NAD-bd_sf"/>
</dbReference>
<keyword evidence="3" id="KW-1185">Reference proteome</keyword>
<organism evidence="2 3">
    <name type="scientific">Acidocella aminolytica 101 = DSM 11237</name>
    <dbReference type="NCBI Taxonomy" id="1120923"/>
    <lineage>
        <taxon>Bacteria</taxon>
        <taxon>Pseudomonadati</taxon>
        <taxon>Pseudomonadota</taxon>
        <taxon>Alphaproteobacteria</taxon>
        <taxon>Acetobacterales</taxon>
        <taxon>Acidocellaceae</taxon>
        <taxon>Acidocella</taxon>
    </lineage>
</organism>
<name>A0A0D6PJC6_9PROT</name>
<dbReference type="GO" id="GO:0004497">
    <property type="term" value="F:monooxygenase activity"/>
    <property type="evidence" value="ECO:0007669"/>
    <property type="project" value="UniProtKB-KW"/>
</dbReference>
<dbReference type="GO" id="GO:0071949">
    <property type="term" value="F:FAD binding"/>
    <property type="evidence" value="ECO:0007669"/>
    <property type="project" value="InterPro"/>
</dbReference>
<dbReference type="Pfam" id="PF01494">
    <property type="entry name" value="FAD_binding_3"/>
    <property type="match status" value="1"/>
</dbReference>
<dbReference type="InterPro" id="IPR002938">
    <property type="entry name" value="FAD-bd"/>
</dbReference>
<evidence type="ECO:0000259" key="1">
    <source>
        <dbReference type="Pfam" id="PF01494"/>
    </source>
</evidence>